<dbReference type="EMBL" id="JACCJB010000013">
    <property type="protein sequence ID" value="KAF6222024.1"/>
    <property type="molecule type" value="Genomic_DNA"/>
</dbReference>
<evidence type="ECO:0000313" key="3">
    <source>
        <dbReference type="Proteomes" id="UP000593566"/>
    </source>
</evidence>
<dbReference type="Proteomes" id="UP000593566">
    <property type="component" value="Unassembled WGS sequence"/>
</dbReference>
<feature type="transmembrane region" description="Helical" evidence="1">
    <location>
        <begin position="45"/>
        <end position="69"/>
    </location>
</feature>
<dbReference type="AlphaFoldDB" id="A0A8H6CF27"/>
<accession>A0A8H6CF27</accession>
<sequence>MGERQKTYQALSRRRKGEAMAIFEPALTYTSLRVLDSGGIMALDWGLAAVIVAIAIIPLMISSTAVGFIQAIGRRLRGRIWPKTTQCDSLLWADTPSDNNGIHDCGVTPASCLHRSNRVAHVIAPKCWNSTIDIMSNRAWNSPGRRARKPLKKPLQLEAKKTYLRTDAKTVLAFFSYATSRFDSPPSSSQSLVVYGDSSLVCGLKFEDAELELEEIPDPKGGKAMLVAYLKGSLAENRLTKNKLQNIIDSYPPLYRDTFQVRPSAPPMPYPIKDLRDARVRGAWIIAVGIAGSIHMAMPVFFDPSPSESHDKADLCAGFGKPNNPITRVIQTLKPIKTAFASASTNDKKNIQVVIGAITIMHGTRT</sequence>
<dbReference type="GeneID" id="59330406"/>
<protein>
    <submittedName>
        <fullName evidence="2">Uncharacterized protein</fullName>
    </submittedName>
</protein>
<proteinExistence type="predicted"/>
<evidence type="ECO:0000256" key="1">
    <source>
        <dbReference type="SAM" id="Phobius"/>
    </source>
</evidence>
<keyword evidence="1" id="KW-0472">Membrane</keyword>
<feature type="transmembrane region" description="Helical" evidence="1">
    <location>
        <begin position="282"/>
        <end position="302"/>
    </location>
</feature>
<dbReference type="RefSeq" id="XP_037151459.1">
    <property type="nucleotide sequence ID" value="XM_037292920.1"/>
</dbReference>
<gene>
    <name evidence="2" type="ORF">HO133_001992</name>
</gene>
<keyword evidence="1" id="KW-1133">Transmembrane helix</keyword>
<keyword evidence="3" id="KW-1185">Reference proteome</keyword>
<name>A0A8H6CF27_9LECA</name>
<evidence type="ECO:0000313" key="2">
    <source>
        <dbReference type="EMBL" id="KAF6222024.1"/>
    </source>
</evidence>
<organism evidence="2 3">
    <name type="scientific">Letharia lupina</name>
    <dbReference type="NCBI Taxonomy" id="560253"/>
    <lineage>
        <taxon>Eukaryota</taxon>
        <taxon>Fungi</taxon>
        <taxon>Dikarya</taxon>
        <taxon>Ascomycota</taxon>
        <taxon>Pezizomycotina</taxon>
        <taxon>Lecanoromycetes</taxon>
        <taxon>OSLEUM clade</taxon>
        <taxon>Lecanoromycetidae</taxon>
        <taxon>Lecanorales</taxon>
        <taxon>Lecanorineae</taxon>
        <taxon>Parmeliaceae</taxon>
        <taxon>Letharia</taxon>
    </lineage>
</organism>
<reference evidence="2 3" key="1">
    <citation type="journal article" date="2020" name="Genomics">
        <title>Complete, high-quality genomes from long-read metagenomic sequencing of two wolf lichen thalli reveals enigmatic genome architecture.</title>
        <authorList>
            <person name="McKenzie S.K."/>
            <person name="Walston R.F."/>
            <person name="Allen J.L."/>
        </authorList>
    </citation>
    <scope>NUCLEOTIDE SEQUENCE [LARGE SCALE GENOMIC DNA]</scope>
    <source>
        <strain evidence="2">WasteWater1</strain>
    </source>
</reference>
<keyword evidence="1" id="KW-0812">Transmembrane</keyword>
<comment type="caution">
    <text evidence="2">The sequence shown here is derived from an EMBL/GenBank/DDBJ whole genome shotgun (WGS) entry which is preliminary data.</text>
</comment>